<dbReference type="AlphaFoldDB" id="C5FLA9"/>
<evidence type="ECO:0000256" key="3">
    <source>
        <dbReference type="ARBA" id="ARBA00014923"/>
    </source>
</evidence>
<keyword evidence="13" id="KW-1185">Reference proteome</keyword>
<sequence>MPSKKKKPYPPPLVVDPISSKHTHTFIILHGLGSNANRFGPEFLESTNLPAQLPTVKFIFPTASKRRSTVFKKMPIHQWFDIFSLEDPGQRSDLQIDGLCETGQFLRKLIDDEACLLGDGGHLKVVLGGLSQGCAAGVFTLLGGGFGARGDKALGGFFGMSGWLPFVQQVRDIFTSRTAAKDEDGDGDEISSAPVSFDGFEREQDGGEAESPTHQAVNHIRDILDLSLLSESTGEELEPAAPELSSLCHLRTPIFLGHGSTDPKVSVQHGEGMSSLLSEQLRMDVTWEVYPEFGHWYKIPDEIDDILLFLREKVDSSLFPERR</sequence>
<dbReference type="eggNOG" id="KOG2112">
    <property type="taxonomic scope" value="Eukaryota"/>
</dbReference>
<evidence type="ECO:0000313" key="13">
    <source>
        <dbReference type="Proteomes" id="UP000002035"/>
    </source>
</evidence>
<dbReference type="Gene3D" id="3.40.50.1820">
    <property type="entry name" value="alpha/beta hydrolase"/>
    <property type="match status" value="1"/>
</dbReference>
<dbReference type="Pfam" id="PF02230">
    <property type="entry name" value="Abhydrolase_2"/>
    <property type="match status" value="1"/>
</dbReference>
<proteinExistence type="inferred from homology"/>
<dbReference type="EMBL" id="DS995703">
    <property type="protein sequence ID" value="EEQ30481.1"/>
    <property type="molecule type" value="Genomic_DNA"/>
</dbReference>
<dbReference type="Proteomes" id="UP000002035">
    <property type="component" value="Unassembled WGS sequence"/>
</dbReference>
<evidence type="ECO:0000256" key="5">
    <source>
        <dbReference type="ARBA" id="ARBA00022801"/>
    </source>
</evidence>
<dbReference type="OrthoDB" id="4197538at2759"/>
<dbReference type="PANTHER" id="PTHR10655:SF17">
    <property type="entry name" value="LYSOPHOSPHOLIPASE-LIKE PROTEIN 1"/>
    <property type="match status" value="1"/>
</dbReference>
<dbReference type="GO" id="GO:0006631">
    <property type="term" value="P:fatty acid metabolic process"/>
    <property type="evidence" value="ECO:0007669"/>
    <property type="project" value="UniProtKB-KW"/>
</dbReference>
<keyword evidence="4" id="KW-0719">Serine esterase</keyword>
<keyword evidence="6" id="KW-0443">Lipid metabolism</keyword>
<evidence type="ECO:0000256" key="8">
    <source>
        <dbReference type="ARBA" id="ARBA00031195"/>
    </source>
</evidence>
<dbReference type="EC" id="3.1.2.22" evidence="2"/>
<dbReference type="GO" id="GO:0052689">
    <property type="term" value="F:carboxylic ester hydrolase activity"/>
    <property type="evidence" value="ECO:0007669"/>
    <property type="project" value="UniProtKB-KW"/>
</dbReference>
<evidence type="ECO:0000256" key="6">
    <source>
        <dbReference type="ARBA" id="ARBA00022832"/>
    </source>
</evidence>
<evidence type="ECO:0000259" key="11">
    <source>
        <dbReference type="Pfam" id="PF02230"/>
    </source>
</evidence>
<dbReference type="VEuPathDB" id="FungiDB:MCYG_03300"/>
<keyword evidence="6" id="KW-0276">Fatty acid metabolism</keyword>
<dbReference type="InterPro" id="IPR050565">
    <property type="entry name" value="LYPA1-2/EST-like"/>
</dbReference>
<keyword evidence="5" id="KW-0378">Hydrolase</keyword>
<dbReference type="SUPFAM" id="SSF53474">
    <property type="entry name" value="alpha/beta-Hydrolases"/>
    <property type="match status" value="1"/>
</dbReference>
<dbReference type="InterPro" id="IPR003140">
    <property type="entry name" value="PLipase/COase/thioEstase"/>
</dbReference>
<evidence type="ECO:0000256" key="9">
    <source>
        <dbReference type="ARBA" id="ARBA00047337"/>
    </source>
</evidence>
<dbReference type="GeneID" id="9230556"/>
<dbReference type="PANTHER" id="PTHR10655">
    <property type="entry name" value="LYSOPHOSPHOLIPASE-RELATED"/>
    <property type="match status" value="1"/>
</dbReference>
<evidence type="ECO:0000256" key="10">
    <source>
        <dbReference type="SAM" id="MobiDB-lite"/>
    </source>
</evidence>
<organism evidence="12 13">
    <name type="scientific">Arthroderma otae (strain ATCC MYA-4605 / CBS 113480)</name>
    <name type="common">Microsporum canis</name>
    <dbReference type="NCBI Taxonomy" id="554155"/>
    <lineage>
        <taxon>Eukaryota</taxon>
        <taxon>Fungi</taxon>
        <taxon>Dikarya</taxon>
        <taxon>Ascomycota</taxon>
        <taxon>Pezizomycotina</taxon>
        <taxon>Eurotiomycetes</taxon>
        <taxon>Eurotiomycetidae</taxon>
        <taxon>Onygenales</taxon>
        <taxon>Arthrodermataceae</taxon>
        <taxon>Microsporum</taxon>
    </lineage>
</organism>
<comment type="function">
    <text evidence="7">Hydrolyzes fatty acids from S-acylated cysteine residues in proteins with a strong preference for palmitoylated G-alpha proteins over other acyl substrates. Mediates the deacylation of G-alpha proteins such as GPA1 in vivo, but has weak or no activity toward palmitoylated Ras proteins. Has weak lysophospholipase activity in vitro; however such activity may not exist in vivo.</text>
</comment>
<dbReference type="HOGENOM" id="CLU_049413_2_1_1"/>
<evidence type="ECO:0000256" key="1">
    <source>
        <dbReference type="ARBA" id="ARBA00006499"/>
    </source>
</evidence>
<dbReference type="InterPro" id="IPR029058">
    <property type="entry name" value="AB_hydrolase_fold"/>
</dbReference>
<name>C5FLA9_ARTOC</name>
<evidence type="ECO:0000256" key="2">
    <source>
        <dbReference type="ARBA" id="ARBA00012423"/>
    </source>
</evidence>
<dbReference type="OMA" id="IPINQWF"/>
<dbReference type="RefSeq" id="XP_002847794.1">
    <property type="nucleotide sequence ID" value="XM_002847748.1"/>
</dbReference>
<reference evidence="13" key="1">
    <citation type="journal article" date="2012" name="MBio">
        <title>Comparative genome analysis of Trichophyton rubrum and related dermatophytes reveals candidate genes involved in infection.</title>
        <authorList>
            <person name="Martinez D.A."/>
            <person name="Oliver B.G."/>
            <person name="Graeser Y."/>
            <person name="Goldberg J.M."/>
            <person name="Li W."/>
            <person name="Martinez-Rossi N.M."/>
            <person name="Monod M."/>
            <person name="Shelest E."/>
            <person name="Barton R.C."/>
            <person name="Birch E."/>
            <person name="Brakhage A.A."/>
            <person name="Chen Z."/>
            <person name="Gurr S.J."/>
            <person name="Heiman D."/>
            <person name="Heitman J."/>
            <person name="Kosti I."/>
            <person name="Rossi A."/>
            <person name="Saif S."/>
            <person name="Samalova M."/>
            <person name="Saunders C.W."/>
            <person name="Shea T."/>
            <person name="Summerbell R.C."/>
            <person name="Xu J."/>
            <person name="Young S."/>
            <person name="Zeng Q."/>
            <person name="Birren B.W."/>
            <person name="Cuomo C.A."/>
            <person name="White T.C."/>
        </authorList>
    </citation>
    <scope>NUCLEOTIDE SEQUENCE [LARGE SCALE GENOMIC DNA]</scope>
    <source>
        <strain evidence="13">ATCC MYA-4605 / CBS 113480</strain>
    </source>
</reference>
<evidence type="ECO:0000256" key="4">
    <source>
        <dbReference type="ARBA" id="ARBA00022487"/>
    </source>
</evidence>
<evidence type="ECO:0000313" key="12">
    <source>
        <dbReference type="EMBL" id="EEQ30481.1"/>
    </source>
</evidence>
<accession>C5FLA9</accession>
<dbReference type="STRING" id="554155.C5FLA9"/>
<dbReference type="GO" id="GO:0005737">
    <property type="term" value="C:cytoplasm"/>
    <property type="evidence" value="ECO:0007669"/>
    <property type="project" value="TreeGrafter"/>
</dbReference>
<feature type="region of interest" description="Disordered" evidence="10">
    <location>
        <begin position="178"/>
        <end position="214"/>
    </location>
</feature>
<comment type="catalytic activity">
    <reaction evidence="9">
        <text>S-hexadecanoyl-L-cysteinyl-[protein] + H2O = L-cysteinyl-[protein] + hexadecanoate + H(+)</text>
        <dbReference type="Rhea" id="RHEA:19233"/>
        <dbReference type="Rhea" id="RHEA-COMP:10131"/>
        <dbReference type="Rhea" id="RHEA-COMP:11032"/>
        <dbReference type="ChEBI" id="CHEBI:7896"/>
        <dbReference type="ChEBI" id="CHEBI:15377"/>
        <dbReference type="ChEBI" id="CHEBI:15378"/>
        <dbReference type="ChEBI" id="CHEBI:29950"/>
        <dbReference type="ChEBI" id="CHEBI:74151"/>
        <dbReference type="EC" id="3.1.2.22"/>
    </reaction>
</comment>
<feature type="domain" description="Phospholipase/carboxylesterase/thioesterase" evidence="11">
    <location>
        <begin position="15"/>
        <end position="175"/>
    </location>
</feature>
<evidence type="ECO:0000256" key="7">
    <source>
        <dbReference type="ARBA" id="ARBA00029392"/>
    </source>
</evidence>
<gene>
    <name evidence="12" type="ORF">MCYG_03300</name>
</gene>
<protein>
    <recommendedName>
        <fullName evidence="3">Acyl-protein thioesterase 1</fullName>
        <ecNumber evidence="2">3.1.2.22</ecNumber>
    </recommendedName>
    <alternativeName>
        <fullName evidence="8">Palmitoyl-protein hydrolase</fullName>
    </alternativeName>
</protein>
<comment type="similarity">
    <text evidence="1">Belongs to the AB hydrolase superfamily. AB hydrolase 2 family.</text>
</comment>
<dbReference type="GO" id="GO:0008474">
    <property type="term" value="F:palmitoyl-(protein) hydrolase activity"/>
    <property type="evidence" value="ECO:0007669"/>
    <property type="project" value="UniProtKB-EC"/>
</dbReference>